<evidence type="ECO:0000313" key="2">
    <source>
        <dbReference type="Proteomes" id="UP000546464"/>
    </source>
</evidence>
<reference evidence="1 2" key="1">
    <citation type="submission" date="2020-07" db="EMBL/GenBank/DDBJ databases">
        <authorList>
            <person name="Feng X."/>
        </authorList>
    </citation>
    <scope>NUCLEOTIDE SEQUENCE [LARGE SCALE GENOMIC DNA]</scope>
    <source>
        <strain evidence="1 2">JCM31066</strain>
    </source>
</reference>
<keyword evidence="2" id="KW-1185">Reference proteome</keyword>
<evidence type="ECO:0008006" key="3">
    <source>
        <dbReference type="Google" id="ProtNLM"/>
    </source>
</evidence>
<gene>
    <name evidence="1" type="ORF">H5P28_04580</name>
</gene>
<dbReference type="EMBL" id="JACHVB010000014">
    <property type="protein sequence ID" value="MBC2593532.1"/>
    <property type="molecule type" value="Genomic_DNA"/>
</dbReference>
<organism evidence="1 2">
    <name type="scientific">Ruficoccus amylovorans</name>
    <dbReference type="NCBI Taxonomy" id="1804625"/>
    <lineage>
        <taxon>Bacteria</taxon>
        <taxon>Pseudomonadati</taxon>
        <taxon>Verrucomicrobiota</taxon>
        <taxon>Opitutia</taxon>
        <taxon>Puniceicoccales</taxon>
        <taxon>Cerasicoccaceae</taxon>
        <taxon>Ruficoccus</taxon>
    </lineage>
</organism>
<evidence type="ECO:0000313" key="1">
    <source>
        <dbReference type="EMBL" id="MBC2593532.1"/>
    </source>
</evidence>
<dbReference type="AlphaFoldDB" id="A0A842HAT6"/>
<dbReference type="RefSeq" id="WP_185674539.1">
    <property type="nucleotide sequence ID" value="NZ_JACHVB010000014.1"/>
</dbReference>
<sequence length="573" mass="65256">MCKPAGYPQTDGAEQDAVTMLLSSLNADKVKADIRTRDKYPNVDGTLEIVDSERKPEGKFDVQIRKASAGCSSYNCPISLYAYSKVSSLPLLLIAVDTANKKVMWRHIFGGMPEYRDGQQSFTVKFTADDEIGRSEAYLNRWRLIVRDYNDRIQKYPKLAARVSRDIDLDNINDLDVQYFNKYANELNSLLERDFQSIRSRVLPPAARYGIGIANTTANKVEYQHHRIAFGARQPTVFRIESASSDSIFDDPSAVAFNWAQRSSLKNPREEALKFLRLPIEKSLKNYQLVVHGQDAACNILAQFVECFPHVFGINPTGEYSLKELQDAYYQTLPEACARYLPLPEGSENDHVGQIFLWQMEESLKKTRYLRLTHIPPLSSYSIDSGGLPVQAYEDSLKYLLAAGVEKVVNPWETLGPRDGDWIWSFADKAKMMSNLRKLFQRLIANYSEFVRGNEFFLSQSAYLDNCTSIIFNIVSSKGSGVNDCPMIEEYHIPNSTFEYPKVTTLIDGGSGRLDHHPSKWRELTLDGRKHSPSYFSQSSADWPFRRCPYLHGLYRLLASDLNAQYGYSFHID</sequence>
<protein>
    <recommendedName>
        <fullName evidence="3">DUF4365 domain-containing protein</fullName>
    </recommendedName>
</protein>
<proteinExistence type="predicted"/>
<dbReference type="Proteomes" id="UP000546464">
    <property type="component" value="Unassembled WGS sequence"/>
</dbReference>
<name>A0A842HAT6_9BACT</name>
<accession>A0A842HAT6</accession>
<comment type="caution">
    <text evidence="1">The sequence shown here is derived from an EMBL/GenBank/DDBJ whole genome shotgun (WGS) entry which is preliminary data.</text>
</comment>